<feature type="transmembrane region" description="Helical" evidence="3">
    <location>
        <begin position="300"/>
        <end position="319"/>
    </location>
</feature>
<feature type="binding site" evidence="2">
    <location>
        <position position="278"/>
    </location>
    <ligand>
        <name>a divalent metal cation</name>
        <dbReference type="ChEBI" id="CHEBI:60240"/>
    </ligand>
</feature>
<dbReference type="OrthoDB" id="5365701at2759"/>
<dbReference type="SUPFAM" id="SSF53223">
    <property type="entry name" value="Aminoacid dehydrogenase-like, N-terminal domain"/>
    <property type="match status" value="1"/>
</dbReference>
<accession>A0A484BS66</accession>
<dbReference type="OMA" id="VYPPMRK"/>
<evidence type="ECO:0000256" key="1">
    <source>
        <dbReference type="ARBA" id="ARBA00008785"/>
    </source>
</evidence>
<comment type="similarity">
    <text evidence="1">Belongs to the malic enzymes family.</text>
</comment>
<dbReference type="AlphaFoldDB" id="A0A484BS66"/>
<evidence type="ECO:0000259" key="5">
    <source>
        <dbReference type="SMART" id="SM01274"/>
    </source>
</evidence>
<keyword evidence="3" id="KW-0472">Membrane</keyword>
<gene>
    <name evidence="6" type="ORF">AWZ03_002068</name>
</gene>
<dbReference type="NCBIfam" id="NF010052">
    <property type="entry name" value="PRK13529.1"/>
    <property type="match status" value="1"/>
</dbReference>
<proteinExistence type="inferred from homology"/>
<comment type="cofactor">
    <cofactor evidence="2">
        <name>Mg(2+)</name>
        <dbReference type="ChEBI" id="CHEBI:18420"/>
    </cofactor>
    <cofactor evidence="2">
        <name>Mn(2+)</name>
        <dbReference type="ChEBI" id="CHEBI:29035"/>
    </cofactor>
    <text evidence="2">Divalent metal cations. Prefers magnesium or manganese.</text>
</comment>
<dbReference type="InterPro" id="IPR012301">
    <property type="entry name" value="Malic_N_dom"/>
</dbReference>
<dbReference type="Pfam" id="PF03949">
    <property type="entry name" value="Malic_M"/>
    <property type="match status" value="1"/>
</dbReference>
<protein>
    <recommendedName>
        <fullName evidence="8">Malic enzyme NAD-binding domain-containing protein</fullName>
    </recommendedName>
</protein>
<keyword evidence="3" id="KW-1133">Transmembrane helix</keyword>
<dbReference type="GO" id="GO:0005739">
    <property type="term" value="C:mitochondrion"/>
    <property type="evidence" value="ECO:0007669"/>
    <property type="project" value="TreeGrafter"/>
</dbReference>
<dbReference type="InterPro" id="IPR036291">
    <property type="entry name" value="NAD(P)-bd_dom_sf"/>
</dbReference>
<dbReference type="InterPro" id="IPR001891">
    <property type="entry name" value="Malic_OxRdtase"/>
</dbReference>
<dbReference type="PANTHER" id="PTHR23406:SF80">
    <property type="entry name" value="GH17657P-RELATED"/>
    <property type="match status" value="1"/>
</dbReference>
<dbReference type="PIRSF" id="PIRSF000106">
    <property type="entry name" value="ME"/>
    <property type="match status" value="1"/>
</dbReference>
<comment type="caution">
    <text evidence="6">The sequence shown here is derived from an EMBL/GenBank/DDBJ whole genome shotgun (WGS) entry which is preliminary data.</text>
</comment>
<evidence type="ECO:0000256" key="2">
    <source>
        <dbReference type="PIRSR" id="PIRSR000106-3"/>
    </source>
</evidence>
<evidence type="ECO:0000256" key="3">
    <source>
        <dbReference type="SAM" id="Phobius"/>
    </source>
</evidence>
<evidence type="ECO:0000313" key="6">
    <source>
        <dbReference type="EMBL" id="TDG51608.1"/>
    </source>
</evidence>
<evidence type="ECO:0008006" key="8">
    <source>
        <dbReference type="Google" id="ProtNLM"/>
    </source>
</evidence>
<dbReference type="InterPro" id="IPR046346">
    <property type="entry name" value="Aminoacid_DH-like_N_sf"/>
</dbReference>
<evidence type="ECO:0000259" key="4">
    <source>
        <dbReference type="SMART" id="SM00919"/>
    </source>
</evidence>
<dbReference type="SMART" id="SM01274">
    <property type="entry name" value="malic"/>
    <property type="match status" value="1"/>
</dbReference>
<dbReference type="GO" id="GO:0004473">
    <property type="term" value="F:malate dehydrogenase (decarboxylating) (NADP+) activity"/>
    <property type="evidence" value="ECO:0007669"/>
    <property type="project" value="TreeGrafter"/>
</dbReference>
<reference evidence="6 7" key="1">
    <citation type="journal article" date="2019" name="J. Hered.">
        <title>An Improved Genome Assembly for Drosophila navojoa, the Basal Species in the mojavensis Cluster.</title>
        <authorList>
            <person name="Vanderlinde T."/>
            <person name="Dupim E.G."/>
            <person name="Nazario-Yepiz N.O."/>
            <person name="Carvalho A.B."/>
        </authorList>
    </citation>
    <scope>NUCLEOTIDE SEQUENCE [LARGE SCALE GENOMIC DNA]</scope>
    <source>
        <strain evidence="6">Navoj_Jal97</strain>
        <tissue evidence="6">Whole organism</tissue>
    </source>
</reference>
<keyword evidence="3" id="KW-0812">Transmembrane</keyword>
<keyword evidence="7" id="KW-1185">Reference proteome</keyword>
<dbReference type="Gene3D" id="3.40.50.10380">
    <property type="entry name" value="Malic enzyme, N-terminal domain"/>
    <property type="match status" value="1"/>
</dbReference>
<dbReference type="InterPro" id="IPR012302">
    <property type="entry name" value="Malic_NAD-bd"/>
</dbReference>
<sequence length="610" mass="69829">MSAKKLEQVYKCVDAKQQLAVYDGVPMEQDTFWHWKEGASRNSISGHEIMRISWLNKTMAFTHREQQLLSIHGLFPHAVYSLEQQVKVCQQRFARFTSPFQKYLFLSDMESQNRRLFYNVLISDPDTYMSIYKANEWPNMIKNFGMLYTNNRGMYITIKDRGHVYDVLRNWPLRHCVRYLMVTNGHSVMSMGDFGSSGAPVVFYKLYENVVYGGMNPACCLPIMMDVGTNNPCLISDPLYLGVREPRTTGRAFDDFFEEFTVAVLRLFGPRAVIQTKDFSSEETLSMLEKYQKRRCYMDISLQLFGACGLAGLLAALTITEIKFQANQFLFYGLEKFNFGLARMCVAYLMRQGLEYAAAKECIWFCDSHGLIVTDRREPKVPDEFLEFAHNFEAVGTLLEAIEKLKPTVLAGCSAEPQVFTKEVLRAMEQSCQMPIIFVMSQPVTLAECSAEDAFVYTKGRCIFISGCDVPPLKYANKWYQPGYCADIYIHTGLTLGIMLTGMTTVPDDIFLIVAERLSKLVWPTDLAKRNVYPPQSKIKCVNLQIAEAVFTYAYRHSLATLWPEPVDPMAYIKSMLFNPQYSDTVPELYCTGDQHIGTAESKHYYQESI</sequence>
<dbReference type="InterPro" id="IPR037062">
    <property type="entry name" value="Malic_N_dom_sf"/>
</dbReference>
<dbReference type="Pfam" id="PF00390">
    <property type="entry name" value="malic"/>
    <property type="match status" value="1"/>
</dbReference>
<dbReference type="EMBL" id="LSRL02000008">
    <property type="protein sequence ID" value="TDG51608.1"/>
    <property type="molecule type" value="Genomic_DNA"/>
</dbReference>
<dbReference type="Proteomes" id="UP000295192">
    <property type="component" value="Unassembled WGS sequence"/>
</dbReference>
<dbReference type="PANTHER" id="PTHR23406">
    <property type="entry name" value="MALIC ENZYME-RELATED"/>
    <property type="match status" value="1"/>
</dbReference>
<dbReference type="SUPFAM" id="SSF51735">
    <property type="entry name" value="NAD(P)-binding Rossmann-fold domains"/>
    <property type="match status" value="1"/>
</dbReference>
<dbReference type="SMART" id="SM00919">
    <property type="entry name" value="Malic_M"/>
    <property type="match status" value="1"/>
</dbReference>
<feature type="domain" description="Malic enzyme NAD-binding" evidence="4">
    <location>
        <begin position="306"/>
        <end position="555"/>
    </location>
</feature>
<keyword evidence="2" id="KW-0479">Metal-binding</keyword>
<dbReference type="PRINTS" id="PR00072">
    <property type="entry name" value="MALOXRDTASE"/>
</dbReference>
<feature type="domain" description="Malic enzyme N-terminal" evidence="5">
    <location>
        <begin position="110"/>
        <end position="292"/>
    </location>
</feature>
<dbReference type="STRING" id="7232.A0A484BS66"/>
<dbReference type="Gene3D" id="3.40.50.720">
    <property type="entry name" value="NAD(P)-binding Rossmann-like Domain"/>
    <property type="match status" value="1"/>
</dbReference>
<organism evidence="6 7">
    <name type="scientific">Drosophila navojoa</name>
    <name type="common">Fruit fly</name>
    <dbReference type="NCBI Taxonomy" id="7232"/>
    <lineage>
        <taxon>Eukaryota</taxon>
        <taxon>Metazoa</taxon>
        <taxon>Ecdysozoa</taxon>
        <taxon>Arthropoda</taxon>
        <taxon>Hexapoda</taxon>
        <taxon>Insecta</taxon>
        <taxon>Pterygota</taxon>
        <taxon>Neoptera</taxon>
        <taxon>Endopterygota</taxon>
        <taxon>Diptera</taxon>
        <taxon>Brachycera</taxon>
        <taxon>Muscomorpha</taxon>
        <taxon>Ephydroidea</taxon>
        <taxon>Drosophilidae</taxon>
        <taxon>Drosophila</taxon>
    </lineage>
</organism>
<dbReference type="GO" id="GO:0051287">
    <property type="term" value="F:NAD binding"/>
    <property type="evidence" value="ECO:0007669"/>
    <property type="project" value="InterPro"/>
</dbReference>
<dbReference type="GO" id="GO:0006108">
    <property type="term" value="P:malate metabolic process"/>
    <property type="evidence" value="ECO:0007669"/>
    <property type="project" value="TreeGrafter"/>
</dbReference>
<evidence type="ECO:0000313" key="7">
    <source>
        <dbReference type="Proteomes" id="UP000295192"/>
    </source>
</evidence>
<dbReference type="GO" id="GO:0046872">
    <property type="term" value="F:metal ion binding"/>
    <property type="evidence" value="ECO:0007669"/>
    <property type="project" value="UniProtKB-KW"/>
</dbReference>
<name>A0A484BS66_DRONA</name>